<dbReference type="EMBL" id="CP021023">
    <property type="protein sequence ID" value="ARN57827.1"/>
    <property type="molecule type" value="Genomic_DNA"/>
</dbReference>
<name>A0A1W6LPY7_9BACT</name>
<evidence type="ECO:0000313" key="11">
    <source>
        <dbReference type="EMBL" id="ARN57827.1"/>
    </source>
</evidence>
<evidence type="ECO:0000256" key="8">
    <source>
        <dbReference type="ARBA" id="ARBA00022842"/>
    </source>
</evidence>
<dbReference type="InterPro" id="IPR002934">
    <property type="entry name" value="Polymerase_NTP_transf_dom"/>
</dbReference>
<keyword evidence="7" id="KW-0067">ATP-binding</keyword>
<dbReference type="KEGG" id="pbp:STSP1_02253"/>
<dbReference type="AlphaFoldDB" id="A0A1W6LPY7"/>
<protein>
    <submittedName>
        <fullName evidence="11">Nucleotidyltransferase domain protein</fullName>
    </submittedName>
</protein>
<evidence type="ECO:0000256" key="9">
    <source>
        <dbReference type="ARBA" id="ARBA00038276"/>
    </source>
</evidence>
<gene>
    <name evidence="11" type="ORF">STSP1_02253</name>
</gene>
<dbReference type="PANTHER" id="PTHR33571">
    <property type="entry name" value="SSL8005 PROTEIN"/>
    <property type="match status" value="1"/>
</dbReference>
<evidence type="ECO:0000256" key="5">
    <source>
        <dbReference type="ARBA" id="ARBA00022723"/>
    </source>
</evidence>
<keyword evidence="4" id="KW-0548">Nucleotidyltransferase</keyword>
<accession>A0A1W6LPY7</accession>
<evidence type="ECO:0000256" key="1">
    <source>
        <dbReference type="ARBA" id="ARBA00001946"/>
    </source>
</evidence>
<keyword evidence="3 11" id="KW-0808">Transferase</keyword>
<evidence type="ECO:0000256" key="4">
    <source>
        <dbReference type="ARBA" id="ARBA00022695"/>
    </source>
</evidence>
<dbReference type="STRING" id="1941349.STSP1_02253"/>
<dbReference type="Pfam" id="PF01909">
    <property type="entry name" value="NTP_transf_2"/>
    <property type="match status" value="1"/>
</dbReference>
<organism evidence="11 12">
    <name type="scientific">Sedimentisphaera salicampi</name>
    <dbReference type="NCBI Taxonomy" id="1941349"/>
    <lineage>
        <taxon>Bacteria</taxon>
        <taxon>Pseudomonadati</taxon>
        <taxon>Planctomycetota</taxon>
        <taxon>Phycisphaerae</taxon>
        <taxon>Sedimentisphaerales</taxon>
        <taxon>Sedimentisphaeraceae</taxon>
        <taxon>Sedimentisphaera</taxon>
    </lineage>
</organism>
<keyword evidence="6" id="KW-0547">Nucleotide-binding</keyword>
<feature type="domain" description="Polymerase nucleotidyl transferase" evidence="10">
    <location>
        <begin position="18"/>
        <end position="85"/>
    </location>
</feature>
<keyword evidence="2" id="KW-1277">Toxin-antitoxin system</keyword>
<proteinExistence type="inferred from homology"/>
<dbReference type="SUPFAM" id="SSF81301">
    <property type="entry name" value="Nucleotidyltransferase"/>
    <property type="match status" value="1"/>
</dbReference>
<evidence type="ECO:0000256" key="6">
    <source>
        <dbReference type="ARBA" id="ARBA00022741"/>
    </source>
</evidence>
<keyword evidence="12" id="KW-1185">Reference proteome</keyword>
<dbReference type="CDD" id="cd05403">
    <property type="entry name" value="NT_KNTase_like"/>
    <property type="match status" value="1"/>
</dbReference>
<evidence type="ECO:0000256" key="7">
    <source>
        <dbReference type="ARBA" id="ARBA00022840"/>
    </source>
</evidence>
<dbReference type="InterPro" id="IPR052038">
    <property type="entry name" value="Type-VII_TA_antitoxin"/>
</dbReference>
<dbReference type="Proteomes" id="UP000193334">
    <property type="component" value="Chromosome"/>
</dbReference>
<dbReference type="GO" id="GO:0046872">
    <property type="term" value="F:metal ion binding"/>
    <property type="evidence" value="ECO:0007669"/>
    <property type="project" value="UniProtKB-KW"/>
</dbReference>
<dbReference type="GO" id="GO:0016779">
    <property type="term" value="F:nucleotidyltransferase activity"/>
    <property type="evidence" value="ECO:0007669"/>
    <property type="project" value="UniProtKB-KW"/>
</dbReference>
<evidence type="ECO:0000256" key="3">
    <source>
        <dbReference type="ARBA" id="ARBA00022679"/>
    </source>
</evidence>
<keyword evidence="5" id="KW-0479">Metal-binding</keyword>
<evidence type="ECO:0000313" key="12">
    <source>
        <dbReference type="Proteomes" id="UP000193334"/>
    </source>
</evidence>
<sequence>MSKLTKQQIFERLNEESKNLKKQFSVSSLGLFGSFAHNQAGEDSDIDLLVRLDKPTFRNYMGLKHHFEKEFGRKVDLVMEGTVKPRLRCKIDSEVEYAEEF</sequence>
<keyword evidence="8" id="KW-0460">Magnesium</keyword>
<dbReference type="RefSeq" id="WP_085756445.1">
    <property type="nucleotide sequence ID" value="NZ_CP021023.1"/>
</dbReference>
<evidence type="ECO:0000259" key="10">
    <source>
        <dbReference type="Pfam" id="PF01909"/>
    </source>
</evidence>
<evidence type="ECO:0000256" key="2">
    <source>
        <dbReference type="ARBA" id="ARBA00022649"/>
    </source>
</evidence>
<comment type="similarity">
    <text evidence="9">Belongs to the MntA antitoxin family.</text>
</comment>
<dbReference type="InterPro" id="IPR043519">
    <property type="entry name" value="NT_sf"/>
</dbReference>
<comment type="cofactor">
    <cofactor evidence="1">
        <name>Mg(2+)</name>
        <dbReference type="ChEBI" id="CHEBI:18420"/>
    </cofactor>
</comment>
<reference evidence="12" key="1">
    <citation type="submission" date="2017-04" db="EMBL/GenBank/DDBJ databases">
        <title>Comparative genomics and description of representatives of a novel lineage of planctomycetes thriving in anoxic sediments.</title>
        <authorList>
            <person name="Spring S."/>
            <person name="Bunk B."/>
            <person name="Sproer C."/>
        </authorList>
    </citation>
    <scope>NUCLEOTIDE SEQUENCE [LARGE SCALE GENOMIC DNA]</scope>
    <source>
        <strain evidence="12">ST-PulAB-D4</strain>
    </source>
</reference>
<dbReference type="Gene3D" id="3.30.460.10">
    <property type="entry name" value="Beta Polymerase, domain 2"/>
    <property type="match status" value="1"/>
</dbReference>
<dbReference type="PANTHER" id="PTHR33571:SF12">
    <property type="entry name" value="BSL3053 PROTEIN"/>
    <property type="match status" value="1"/>
</dbReference>
<dbReference type="GO" id="GO:0005524">
    <property type="term" value="F:ATP binding"/>
    <property type="evidence" value="ECO:0007669"/>
    <property type="project" value="UniProtKB-KW"/>
</dbReference>